<gene>
    <name evidence="6" type="ORF">DWW24_06345</name>
    <name evidence="7" type="ORF">DXA53_06960</name>
    <name evidence="4" type="ORF">L0P03_20470</name>
    <name evidence="5" type="ORF">PN645_15015</name>
</gene>
<dbReference type="EMBL" id="JAQMRD010000022">
    <property type="protein sequence ID" value="MDB9224305.1"/>
    <property type="molecule type" value="Genomic_DNA"/>
</dbReference>
<evidence type="ECO:0000259" key="3">
    <source>
        <dbReference type="Pfam" id="PF16344"/>
    </source>
</evidence>
<dbReference type="InterPro" id="IPR032508">
    <property type="entry name" value="FecR_C"/>
</dbReference>
<evidence type="ECO:0000313" key="6">
    <source>
        <dbReference type="EMBL" id="RGV28135.1"/>
    </source>
</evidence>
<name>A0A412WLP3_9BACT</name>
<evidence type="ECO:0000259" key="2">
    <source>
        <dbReference type="Pfam" id="PF04773"/>
    </source>
</evidence>
<keyword evidence="1" id="KW-1133">Transmembrane helix</keyword>
<protein>
    <submittedName>
        <fullName evidence="6">DUF4974 domain-containing protein</fullName>
    </submittedName>
</protein>
<reference evidence="8 9" key="1">
    <citation type="submission" date="2018-08" db="EMBL/GenBank/DDBJ databases">
        <title>A genome reference for cultivated species of the human gut microbiota.</title>
        <authorList>
            <person name="Zou Y."/>
            <person name="Xue W."/>
            <person name="Luo G."/>
        </authorList>
    </citation>
    <scope>NUCLEOTIDE SEQUENCE [LARGE SCALE GENOMIC DNA]</scope>
    <source>
        <strain evidence="6 8">AF14-6AC</strain>
        <strain evidence="7 9">OF03-11</strain>
    </source>
</reference>
<accession>A0A412WLP3</accession>
<keyword evidence="1" id="KW-0812">Transmembrane</keyword>
<evidence type="ECO:0000256" key="1">
    <source>
        <dbReference type="SAM" id="Phobius"/>
    </source>
</evidence>
<reference evidence="5" key="3">
    <citation type="submission" date="2023-01" db="EMBL/GenBank/DDBJ databases">
        <title>Human gut microbiome strain richness.</title>
        <authorList>
            <person name="Chen-Liaw A."/>
        </authorList>
    </citation>
    <scope>NUCLEOTIDE SEQUENCE</scope>
    <source>
        <strain evidence="5">RTP21484st1_B7_RTP21484_190118</strain>
    </source>
</reference>
<organism evidence="6 8">
    <name type="scientific">Odoribacter splanchnicus</name>
    <dbReference type="NCBI Taxonomy" id="28118"/>
    <lineage>
        <taxon>Bacteria</taxon>
        <taxon>Pseudomonadati</taxon>
        <taxon>Bacteroidota</taxon>
        <taxon>Bacteroidia</taxon>
        <taxon>Bacteroidales</taxon>
        <taxon>Odoribacteraceae</taxon>
        <taxon>Odoribacter</taxon>
    </lineage>
</organism>
<dbReference type="InterPro" id="IPR012373">
    <property type="entry name" value="Ferrdict_sens_TM"/>
</dbReference>
<feature type="domain" description="FecR protein" evidence="2">
    <location>
        <begin position="192"/>
        <end position="275"/>
    </location>
</feature>
<feature type="domain" description="Protein FecR C-terminal" evidence="3">
    <location>
        <begin position="318"/>
        <end position="387"/>
    </location>
</feature>
<dbReference type="Pfam" id="PF04773">
    <property type="entry name" value="FecR"/>
    <property type="match status" value="1"/>
</dbReference>
<dbReference type="GO" id="GO:0016989">
    <property type="term" value="F:sigma factor antagonist activity"/>
    <property type="evidence" value="ECO:0007669"/>
    <property type="project" value="TreeGrafter"/>
</dbReference>
<dbReference type="Proteomes" id="UP000284434">
    <property type="component" value="Unassembled WGS sequence"/>
</dbReference>
<comment type="caution">
    <text evidence="6">The sequence shown here is derived from an EMBL/GenBank/DDBJ whole genome shotgun (WGS) entry which is preliminary data.</text>
</comment>
<reference evidence="4" key="2">
    <citation type="submission" date="2022-01" db="EMBL/GenBank/DDBJ databases">
        <title>Collection of gut derived symbiotic bacterial strains cultured from healthy donors.</title>
        <authorList>
            <person name="Lin H."/>
            <person name="Kohout C."/>
            <person name="Waligurski E."/>
            <person name="Pamer E.G."/>
        </authorList>
    </citation>
    <scope>NUCLEOTIDE SEQUENCE</scope>
    <source>
        <strain evidence="4">DFI.1.149</strain>
    </source>
</reference>
<dbReference type="EMBL" id="JAKNDN010000062">
    <property type="protein sequence ID" value="MCG4962196.1"/>
    <property type="molecule type" value="Genomic_DNA"/>
</dbReference>
<dbReference type="Proteomes" id="UP001212263">
    <property type="component" value="Unassembled WGS sequence"/>
</dbReference>
<evidence type="ECO:0000313" key="4">
    <source>
        <dbReference type="EMBL" id="MCG4962196.1"/>
    </source>
</evidence>
<dbReference type="Gene3D" id="2.60.120.1440">
    <property type="match status" value="1"/>
</dbReference>
<keyword evidence="1" id="KW-0472">Membrane</keyword>
<dbReference type="AlphaFoldDB" id="A0A412WLP3"/>
<dbReference type="Proteomes" id="UP000283426">
    <property type="component" value="Unassembled WGS sequence"/>
</dbReference>
<evidence type="ECO:0000313" key="8">
    <source>
        <dbReference type="Proteomes" id="UP000283426"/>
    </source>
</evidence>
<evidence type="ECO:0000313" key="7">
    <source>
        <dbReference type="EMBL" id="RGY07392.1"/>
    </source>
</evidence>
<dbReference type="InterPro" id="IPR006860">
    <property type="entry name" value="FecR"/>
</dbReference>
<evidence type="ECO:0000313" key="9">
    <source>
        <dbReference type="Proteomes" id="UP000284434"/>
    </source>
</evidence>
<dbReference type="PANTHER" id="PTHR30273:SF2">
    <property type="entry name" value="PROTEIN FECR"/>
    <property type="match status" value="1"/>
</dbReference>
<dbReference type="Proteomes" id="UP001199750">
    <property type="component" value="Unassembled WGS sequence"/>
</dbReference>
<proteinExistence type="predicted"/>
<dbReference type="Pfam" id="PF16344">
    <property type="entry name" value="FecR_C"/>
    <property type="match status" value="1"/>
</dbReference>
<dbReference type="EMBL" id="QSCO01000008">
    <property type="protein sequence ID" value="RGY07392.1"/>
    <property type="molecule type" value="Genomic_DNA"/>
</dbReference>
<sequence>METWNETDEWADRYVRGDLSGEDRVALIKWLEASPEHLRQFRKILQTEMRVSAAGKWRRLDRTQERVWERITPALVNRKERLYLWGMRIVAIIIVLIGVFFAWQIRQAPTEKFIPVAEVVKIESGSPKAILVMNAGEPIELKEGESRQVADVFGVKVIQDSTGGLRFEDREGAEEEIGKSSVIVPEKGEYFVILSDGTKVWINSDSELEFPNRFGEDIREVKLKGEAYFEVTSDSRKPFYVLAGETKVHVLGTAFNVSAYREDRQTEVALLRGKVSFDVKDKVYVLVPGEIATLNRESGETIVRKGDVAAIVDWKAGRFNFEDMSLEELTVKLSRWYGVTFVFSDEAVKKLRFSGAMTKYRTLDYVLDMISKTTDVTFSLKENRVTVSSKK</sequence>
<dbReference type="GeneID" id="61274821"/>
<dbReference type="PANTHER" id="PTHR30273">
    <property type="entry name" value="PERIPLASMIC SIGNAL SENSOR AND SIGMA FACTOR ACTIVATOR FECR-RELATED"/>
    <property type="match status" value="1"/>
</dbReference>
<dbReference type="Gene3D" id="3.55.50.30">
    <property type="match status" value="1"/>
</dbReference>
<feature type="transmembrane region" description="Helical" evidence="1">
    <location>
        <begin position="82"/>
        <end position="103"/>
    </location>
</feature>
<dbReference type="RefSeq" id="WP_013611825.1">
    <property type="nucleotide sequence ID" value="NZ_JABWDG010000004.1"/>
</dbReference>
<evidence type="ECO:0000313" key="5">
    <source>
        <dbReference type="EMBL" id="MDB9224305.1"/>
    </source>
</evidence>
<dbReference type="EMBL" id="QRYW01000010">
    <property type="protein sequence ID" value="RGV28135.1"/>
    <property type="molecule type" value="Genomic_DNA"/>
</dbReference>